<dbReference type="KEGG" id="vg:10399993"/>
<dbReference type="GeneID" id="10399993"/>
<accession>F2WLY8</accession>
<dbReference type="EMBL" id="HQ113105">
    <property type="protein sequence ID" value="AEA07261.1"/>
    <property type="molecule type" value="Genomic_DNA"/>
</dbReference>
<name>F2WLY8_9VIRU</name>
<dbReference type="RefSeq" id="YP_004347373.1">
    <property type="nucleotide sequence ID" value="NC_015326.1"/>
</dbReference>
<evidence type="ECO:0000313" key="1">
    <source>
        <dbReference type="EMBL" id="AEA07261.1"/>
    </source>
</evidence>
<organism evidence="1 2">
    <name type="scientific">Lausannevirus</name>
    <dbReference type="NCBI Taxonomy" id="999883"/>
    <lineage>
        <taxon>Viruses</taxon>
        <taxon>Varidnaviria</taxon>
        <taxon>Bamfordvirae</taxon>
        <taxon>Nucleocytoviricota</taxon>
        <taxon>Megaviricetes</taxon>
        <taxon>Pimascovirales</taxon>
        <taxon>Pimascovirales incertae sedis</taxon>
        <taxon>Marseilleviridae</taxon>
        <taxon>Losannavirus</taxon>
        <taxon>Losannavirus lausannense</taxon>
    </lineage>
</organism>
<proteinExistence type="predicted"/>
<dbReference type="Proteomes" id="UP000203366">
    <property type="component" value="Segment"/>
</dbReference>
<reference evidence="1 2" key="1">
    <citation type="journal article" date="2011" name="Environ. Microbiol.">
        <title>Lausannevirus, a giant amoebal virus encoding histone doublets.</title>
        <authorList>
            <person name="Thomas V."/>
            <person name="Bertelli C."/>
            <person name="Collyn F."/>
            <person name="Casson N."/>
            <person name="Telenti A."/>
            <person name="Goesmann A."/>
            <person name="Croxatto A."/>
            <person name="Greub G."/>
        </authorList>
    </citation>
    <scope>NUCLEOTIDE SEQUENCE [LARGE SCALE GENOMIC DNA]</scope>
    <source>
        <strain evidence="1">7715</strain>
    </source>
</reference>
<gene>
    <name evidence="1" type="ORF">LAU_0411</name>
</gene>
<keyword evidence="2" id="KW-1185">Reference proteome</keyword>
<protein>
    <submittedName>
        <fullName evidence="1">Uncharacterized protein</fullName>
    </submittedName>
</protein>
<sequence length="161" mass="19239">MRHFIHYFALETMSSQTHLVDDSLEELFQEIRTKRERDMQTRIQNYYEDKSYIYITSDPRTRKTEIGTSERQDFLVLSPLPKSLEVQNSTVHKRDASFCIEKRKGELRQTVERERVAHEDSDSMFVEFPEETHLKFATENFLRMMKNKQVNKTFGGTKGYK</sequence>
<dbReference type="OrthoDB" id="36881at10239"/>
<evidence type="ECO:0000313" key="2">
    <source>
        <dbReference type="Proteomes" id="UP000203366"/>
    </source>
</evidence>